<dbReference type="AlphaFoldDB" id="A0A847S6T3"/>
<proteinExistence type="inferred from homology"/>
<evidence type="ECO:0000313" key="4">
    <source>
        <dbReference type="EMBL" id="NLR74757.1"/>
    </source>
</evidence>
<evidence type="ECO:0000256" key="1">
    <source>
        <dbReference type="ARBA" id="ARBA00009353"/>
    </source>
</evidence>
<dbReference type="Proteomes" id="UP000587991">
    <property type="component" value="Unassembled WGS sequence"/>
</dbReference>
<evidence type="ECO:0000259" key="3">
    <source>
        <dbReference type="Pfam" id="PF08338"/>
    </source>
</evidence>
<dbReference type="Gene3D" id="3.40.50.720">
    <property type="entry name" value="NAD(P)-binding Rossmann-like Domain"/>
    <property type="match status" value="1"/>
</dbReference>
<comment type="similarity">
    <text evidence="1">Belongs to the NAD(P)-dependent epimerase/dehydratase family. SDR39U1 subfamily.</text>
</comment>
<gene>
    <name evidence="4" type="ORF">HF682_06240</name>
</gene>
<dbReference type="SUPFAM" id="SSF51735">
    <property type="entry name" value="NAD(P)-binding Rossmann-fold domains"/>
    <property type="match status" value="1"/>
</dbReference>
<dbReference type="RefSeq" id="WP_168876346.1">
    <property type="nucleotide sequence ID" value="NZ_JABAIM010000001.1"/>
</dbReference>
<dbReference type="InterPro" id="IPR001509">
    <property type="entry name" value="Epimerase_deHydtase"/>
</dbReference>
<dbReference type="EMBL" id="JABAIM010000001">
    <property type="protein sequence ID" value="NLR74757.1"/>
    <property type="molecule type" value="Genomic_DNA"/>
</dbReference>
<keyword evidence="5" id="KW-1185">Reference proteome</keyword>
<evidence type="ECO:0000259" key="2">
    <source>
        <dbReference type="Pfam" id="PF01370"/>
    </source>
</evidence>
<organism evidence="4 5">
    <name type="scientific">Leeia aquatica</name>
    <dbReference type="NCBI Taxonomy" id="2725557"/>
    <lineage>
        <taxon>Bacteria</taxon>
        <taxon>Pseudomonadati</taxon>
        <taxon>Pseudomonadota</taxon>
        <taxon>Betaproteobacteria</taxon>
        <taxon>Neisseriales</taxon>
        <taxon>Leeiaceae</taxon>
        <taxon>Leeia</taxon>
    </lineage>
</organism>
<dbReference type="Pfam" id="PF08338">
    <property type="entry name" value="DUF1731"/>
    <property type="match status" value="1"/>
</dbReference>
<feature type="domain" description="DUF1731" evidence="3">
    <location>
        <begin position="285"/>
        <end position="331"/>
    </location>
</feature>
<accession>A0A847S6T3</accession>
<reference evidence="4 5" key="1">
    <citation type="submission" date="2020-04" db="EMBL/GenBank/DDBJ databases">
        <title>Draft genome of Leeia sp. IMCC25680.</title>
        <authorList>
            <person name="Song J."/>
            <person name="Cho J.-C."/>
        </authorList>
    </citation>
    <scope>NUCLEOTIDE SEQUENCE [LARGE SCALE GENOMIC DNA]</scope>
    <source>
        <strain evidence="4 5">IMCC25680</strain>
    </source>
</reference>
<sequence>MGAVCFWAGGRVDQQAGSGRFDALELRRQQFFTQPRHWLLTGGSGFLGQALVHRLLDAEQQVSVWSRNPAGTERLFGGRVSVFRTLDDLPDTVPLHGIINLAGAPIAGGRWSPARQQLLRDSRIALTDTLLAWLSRRTQRPEVLLSGSAIGFYGVHGDEELDEQQQGQDIFMSTLCQDWERSAEAATRLGVRLALLRTGLVLGNAGGALPAMLKPFHFGIGGRTGSGRQWLSWIHLEDWLGIVETLLATPEASGPYNLTAPEPVINAEFARTAGQVLGRPAWLPLPAWPLKLALGEMADLLLTGQRVLPRRMQSMGYRFRYPALRAALEHLLRDQEPQQP</sequence>
<name>A0A847S6T3_9NEIS</name>
<dbReference type="PANTHER" id="PTHR11092:SF0">
    <property type="entry name" value="EPIMERASE FAMILY PROTEIN SDR39U1"/>
    <property type="match status" value="1"/>
</dbReference>
<dbReference type="NCBIfam" id="TIGR01777">
    <property type="entry name" value="yfcH"/>
    <property type="match status" value="1"/>
</dbReference>
<comment type="caution">
    <text evidence="4">The sequence shown here is derived from an EMBL/GenBank/DDBJ whole genome shotgun (WGS) entry which is preliminary data.</text>
</comment>
<dbReference type="InterPro" id="IPR010099">
    <property type="entry name" value="SDR39U1"/>
</dbReference>
<evidence type="ECO:0000313" key="5">
    <source>
        <dbReference type="Proteomes" id="UP000587991"/>
    </source>
</evidence>
<dbReference type="InterPro" id="IPR036291">
    <property type="entry name" value="NAD(P)-bd_dom_sf"/>
</dbReference>
<dbReference type="InterPro" id="IPR013549">
    <property type="entry name" value="DUF1731"/>
</dbReference>
<dbReference type="Pfam" id="PF01370">
    <property type="entry name" value="Epimerase"/>
    <property type="match status" value="1"/>
</dbReference>
<protein>
    <submittedName>
        <fullName evidence="4">TIGR01777 family protein</fullName>
    </submittedName>
</protein>
<dbReference type="PANTHER" id="PTHR11092">
    <property type="entry name" value="SUGAR NUCLEOTIDE EPIMERASE RELATED"/>
    <property type="match status" value="1"/>
</dbReference>
<feature type="domain" description="NAD-dependent epimerase/dehydratase" evidence="2">
    <location>
        <begin position="38"/>
        <end position="257"/>
    </location>
</feature>